<evidence type="ECO:0000313" key="6">
    <source>
        <dbReference type="Proteomes" id="UP000461288"/>
    </source>
</evidence>
<dbReference type="InterPro" id="IPR020449">
    <property type="entry name" value="Tscrpt_reg_AraC-type_HTH"/>
</dbReference>
<dbReference type="AlphaFoldDB" id="A0A7X3H6Y7"/>
<dbReference type="PANTHER" id="PTHR47894:SF1">
    <property type="entry name" value="HTH-TYPE TRANSCRIPTIONAL REGULATOR VQSM"/>
    <property type="match status" value="1"/>
</dbReference>
<name>A0A7X3H6Y7_9GAMM</name>
<evidence type="ECO:0000256" key="1">
    <source>
        <dbReference type="ARBA" id="ARBA00023015"/>
    </source>
</evidence>
<sequence>MTCPAPTSHRRSATSVQLMIQFGLDHGLSLEHCLAGTGLDWQLLGDPGSEVNAAQELSLLRNIARGLGDRPGIGLDAGRRYRLNTYGIWGYALLSSSTYRSAVELGLRYQDLTYAFHGLRIDEVGDEAQLHLIPSSLPEDLRGFVLERDVSGALSVHRDLAGGGLPVRRACFALPAPADTTPWRALLGVEPTFGTAHNCITFDRALLDLPLPGANPQAAAYCEAQCRALLDRRRQRDGFASRIRDLLLGRPGQRVDMESLAAQLHMTSRTLRRRLDAEGTSFRQLQDEVLGTLAEELLRSTALRLEEIAERLGYGEVSNFIHAFKRWKGVSPGQFRREAHAPR</sequence>
<reference evidence="5 6" key="1">
    <citation type="submission" date="2019-12" db="EMBL/GenBank/DDBJ databases">
        <title>Draft genome sequence of Pseudomonas otitidis recovered from a chicken carcass.</title>
        <authorList>
            <person name="Vieira T.R."/>
            <person name="Oliviera E.F.C."/>
            <person name="Silva N.M.V."/>
            <person name="Sambrano G.E."/>
            <person name="Cibulski S.P."/>
            <person name="Cardoso M.R.I."/>
        </authorList>
    </citation>
    <scope>NUCLEOTIDE SEQUENCE [LARGE SCALE GENOMIC DNA]</scope>
    <source>
        <strain evidence="5 6">25_K</strain>
    </source>
</reference>
<dbReference type="InterPro" id="IPR032687">
    <property type="entry name" value="AraC-type_N"/>
</dbReference>
<dbReference type="GO" id="GO:0000976">
    <property type="term" value="F:transcription cis-regulatory region binding"/>
    <property type="evidence" value="ECO:0007669"/>
    <property type="project" value="TreeGrafter"/>
</dbReference>
<keyword evidence="2" id="KW-0238">DNA-binding</keyword>
<dbReference type="PANTHER" id="PTHR47894">
    <property type="entry name" value="HTH-TYPE TRANSCRIPTIONAL REGULATOR GADX"/>
    <property type="match status" value="1"/>
</dbReference>
<gene>
    <name evidence="5" type="ORF">GO594_11155</name>
</gene>
<dbReference type="SMART" id="SM00342">
    <property type="entry name" value="HTH_ARAC"/>
    <property type="match status" value="1"/>
</dbReference>
<comment type="caution">
    <text evidence="5">The sequence shown here is derived from an EMBL/GenBank/DDBJ whole genome shotgun (WGS) entry which is preliminary data.</text>
</comment>
<dbReference type="EMBL" id="WTFN01000022">
    <property type="protein sequence ID" value="MWK56533.1"/>
    <property type="molecule type" value="Genomic_DNA"/>
</dbReference>
<dbReference type="InterPro" id="IPR018060">
    <property type="entry name" value="HTH_AraC"/>
</dbReference>
<dbReference type="Gene3D" id="1.10.10.60">
    <property type="entry name" value="Homeodomain-like"/>
    <property type="match status" value="1"/>
</dbReference>
<protein>
    <submittedName>
        <fullName evidence="5">Helix-turn-helix domain-containing protein</fullName>
    </submittedName>
</protein>
<dbReference type="SUPFAM" id="SSF46689">
    <property type="entry name" value="Homeodomain-like"/>
    <property type="match status" value="1"/>
</dbReference>
<dbReference type="GO" id="GO:0003700">
    <property type="term" value="F:DNA-binding transcription factor activity"/>
    <property type="evidence" value="ECO:0007669"/>
    <property type="project" value="InterPro"/>
</dbReference>
<dbReference type="RefSeq" id="WP_160480783.1">
    <property type="nucleotide sequence ID" value="NZ_WTFN01000022.1"/>
</dbReference>
<keyword evidence="3" id="KW-0804">Transcription</keyword>
<dbReference type="Proteomes" id="UP000461288">
    <property type="component" value="Unassembled WGS sequence"/>
</dbReference>
<evidence type="ECO:0000313" key="5">
    <source>
        <dbReference type="EMBL" id="MWK56533.1"/>
    </source>
</evidence>
<accession>A0A7X3H6Y7</accession>
<dbReference type="GO" id="GO:0005829">
    <property type="term" value="C:cytosol"/>
    <property type="evidence" value="ECO:0007669"/>
    <property type="project" value="TreeGrafter"/>
</dbReference>
<dbReference type="InterPro" id="IPR009057">
    <property type="entry name" value="Homeodomain-like_sf"/>
</dbReference>
<keyword evidence="1" id="KW-0805">Transcription regulation</keyword>
<feature type="domain" description="HTH araC/xylS-type" evidence="4">
    <location>
        <begin position="241"/>
        <end position="338"/>
    </location>
</feature>
<dbReference type="Pfam" id="PF12625">
    <property type="entry name" value="Arabinose_bd"/>
    <property type="match status" value="1"/>
</dbReference>
<evidence type="ECO:0000259" key="4">
    <source>
        <dbReference type="PROSITE" id="PS01124"/>
    </source>
</evidence>
<organism evidence="5 6">
    <name type="scientific">Metapseudomonas otitidis</name>
    <dbReference type="NCBI Taxonomy" id="319939"/>
    <lineage>
        <taxon>Bacteria</taxon>
        <taxon>Pseudomonadati</taxon>
        <taxon>Pseudomonadota</taxon>
        <taxon>Gammaproteobacteria</taxon>
        <taxon>Pseudomonadales</taxon>
        <taxon>Pseudomonadaceae</taxon>
        <taxon>Metapseudomonas</taxon>
    </lineage>
</organism>
<dbReference type="PROSITE" id="PS01124">
    <property type="entry name" value="HTH_ARAC_FAMILY_2"/>
    <property type="match status" value="1"/>
</dbReference>
<dbReference type="Pfam" id="PF12833">
    <property type="entry name" value="HTH_18"/>
    <property type="match status" value="1"/>
</dbReference>
<evidence type="ECO:0000256" key="3">
    <source>
        <dbReference type="ARBA" id="ARBA00023163"/>
    </source>
</evidence>
<proteinExistence type="predicted"/>
<dbReference type="PRINTS" id="PR00032">
    <property type="entry name" value="HTHARAC"/>
</dbReference>
<evidence type="ECO:0000256" key="2">
    <source>
        <dbReference type="ARBA" id="ARBA00023125"/>
    </source>
</evidence>